<feature type="compositionally biased region" description="Basic residues" evidence="1">
    <location>
        <begin position="149"/>
        <end position="159"/>
    </location>
</feature>
<dbReference type="Proteomes" id="UP000077266">
    <property type="component" value="Unassembled WGS sequence"/>
</dbReference>
<dbReference type="InParanoid" id="A0A165ND32"/>
<dbReference type="AlphaFoldDB" id="A0A165ND32"/>
<accession>A0A165ND32</accession>
<organism evidence="2 3">
    <name type="scientific">Exidia glandulosa HHB12029</name>
    <dbReference type="NCBI Taxonomy" id="1314781"/>
    <lineage>
        <taxon>Eukaryota</taxon>
        <taxon>Fungi</taxon>
        <taxon>Dikarya</taxon>
        <taxon>Basidiomycota</taxon>
        <taxon>Agaricomycotina</taxon>
        <taxon>Agaricomycetes</taxon>
        <taxon>Auriculariales</taxon>
        <taxon>Exidiaceae</taxon>
        <taxon>Exidia</taxon>
    </lineage>
</organism>
<gene>
    <name evidence="2" type="ORF">EXIGLDRAFT_145234</name>
</gene>
<name>A0A165ND32_EXIGL</name>
<evidence type="ECO:0000313" key="2">
    <source>
        <dbReference type="EMBL" id="KZW00572.1"/>
    </source>
</evidence>
<proteinExistence type="predicted"/>
<keyword evidence="3" id="KW-1185">Reference proteome</keyword>
<feature type="compositionally biased region" description="Acidic residues" evidence="1">
    <location>
        <begin position="131"/>
        <end position="144"/>
    </location>
</feature>
<dbReference type="EMBL" id="KV425900">
    <property type="protein sequence ID" value="KZW00572.1"/>
    <property type="molecule type" value="Genomic_DNA"/>
</dbReference>
<evidence type="ECO:0000256" key="1">
    <source>
        <dbReference type="SAM" id="MobiDB-lite"/>
    </source>
</evidence>
<sequence>MDAVHDVATLDVLLGQFESYNSVSQLATIIPDLINQPLALEVVLAATDAPVQCIRLAFPDTAALFASALDGHYPTLLRRLADAPLLPALVAALDRETNLDLGRRRRKVHTALECLQILEDSAFPAARDATLNEDPDADDEDEDTTPFSRQKRRKKNKRAQRAELL</sequence>
<evidence type="ECO:0000313" key="3">
    <source>
        <dbReference type="Proteomes" id="UP000077266"/>
    </source>
</evidence>
<reference evidence="2 3" key="1">
    <citation type="journal article" date="2016" name="Mol. Biol. Evol.">
        <title>Comparative Genomics of Early-Diverging Mushroom-Forming Fungi Provides Insights into the Origins of Lignocellulose Decay Capabilities.</title>
        <authorList>
            <person name="Nagy L.G."/>
            <person name="Riley R."/>
            <person name="Tritt A."/>
            <person name="Adam C."/>
            <person name="Daum C."/>
            <person name="Floudas D."/>
            <person name="Sun H."/>
            <person name="Yadav J.S."/>
            <person name="Pangilinan J."/>
            <person name="Larsson K.H."/>
            <person name="Matsuura K."/>
            <person name="Barry K."/>
            <person name="Labutti K."/>
            <person name="Kuo R."/>
            <person name="Ohm R.A."/>
            <person name="Bhattacharya S.S."/>
            <person name="Shirouzu T."/>
            <person name="Yoshinaga Y."/>
            <person name="Martin F.M."/>
            <person name="Grigoriev I.V."/>
            <person name="Hibbett D.S."/>
        </authorList>
    </citation>
    <scope>NUCLEOTIDE SEQUENCE [LARGE SCALE GENOMIC DNA]</scope>
    <source>
        <strain evidence="2 3">HHB12029</strain>
    </source>
</reference>
<protein>
    <submittedName>
        <fullName evidence="2">Uncharacterized protein</fullName>
    </submittedName>
</protein>
<feature type="region of interest" description="Disordered" evidence="1">
    <location>
        <begin position="126"/>
        <end position="165"/>
    </location>
</feature>